<comment type="caution">
    <text evidence="2">The sequence shown here is derived from an EMBL/GenBank/DDBJ whole genome shotgun (WGS) entry which is preliminary data.</text>
</comment>
<evidence type="ECO:0000313" key="3">
    <source>
        <dbReference type="Proteomes" id="UP000176424"/>
    </source>
</evidence>
<proteinExistence type="predicted"/>
<accession>A0A1F4ZX06</accession>
<dbReference type="EMBL" id="MEXR01000017">
    <property type="protein sequence ID" value="OGD09987.1"/>
    <property type="molecule type" value="Genomic_DNA"/>
</dbReference>
<dbReference type="STRING" id="1797263.A2397_00405"/>
<gene>
    <name evidence="2" type="ORF">A2397_00405</name>
</gene>
<reference evidence="2 3" key="1">
    <citation type="journal article" date="2016" name="Nat. Commun.">
        <title>Thousands of microbial genomes shed light on interconnected biogeochemical processes in an aquifer system.</title>
        <authorList>
            <person name="Anantharaman K."/>
            <person name="Brown C.T."/>
            <person name="Hug L.A."/>
            <person name="Sharon I."/>
            <person name="Castelle C.J."/>
            <person name="Probst A.J."/>
            <person name="Thomas B.C."/>
            <person name="Singh A."/>
            <person name="Wilkins M.J."/>
            <person name="Karaoz U."/>
            <person name="Brodie E.L."/>
            <person name="Williams K.H."/>
            <person name="Hubbard S.S."/>
            <person name="Banfield J.F."/>
        </authorList>
    </citation>
    <scope>NUCLEOTIDE SEQUENCE [LARGE SCALE GENOMIC DNA]</scope>
</reference>
<sequence length="87" mass="9551">MVENKGLSESEIVTRMQERLKNVPFKPGAPIAGGLTPNKADLWIGDPNYAPPASDLVFAPASSGQVESEKKTTKRKRKKRDATKKDQ</sequence>
<evidence type="ECO:0000256" key="1">
    <source>
        <dbReference type="SAM" id="MobiDB-lite"/>
    </source>
</evidence>
<feature type="compositionally biased region" description="Basic residues" evidence="1">
    <location>
        <begin position="72"/>
        <end position="87"/>
    </location>
</feature>
<feature type="region of interest" description="Disordered" evidence="1">
    <location>
        <begin position="55"/>
        <end position="87"/>
    </location>
</feature>
<dbReference type="Proteomes" id="UP000176424">
    <property type="component" value="Unassembled WGS sequence"/>
</dbReference>
<name>A0A1F4ZX06_9BACT</name>
<organism evidence="2 3">
    <name type="scientific">Candidatus Amesbacteria bacterium RIFOXYB1_FULL_44_23</name>
    <dbReference type="NCBI Taxonomy" id="1797263"/>
    <lineage>
        <taxon>Bacteria</taxon>
        <taxon>Candidatus Amesiibacteriota</taxon>
    </lineage>
</organism>
<dbReference type="AlphaFoldDB" id="A0A1F4ZX06"/>
<evidence type="ECO:0000313" key="2">
    <source>
        <dbReference type="EMBL" id="OGD09987.1"/>
    </source>
</evidence>
<protein>
    <submittedName>
        <fullName evidence="2">Uncharacterized protein</fullName>
    </submittedName>
</protein>